<comment type="caution">
    <text evidence="2">The sequence shown here is derived from an EMBL/GenBank/DDBJ whole genome shotgun (WGS) entry which is preliminary data.</text>
</comment>
<protein>
    <recommendedName>
        <fullName evidence="4">Peptidase C1A papain C-terminal domain-containing protein</fullName>
    </recommendedName>
</protein>
<reference evidence="2 3" key="1">
    <citation type="submission" date="2023-08" db="EMBL/GenBank/DDBJ databases">
        <title>Black Yeasts Isolated from many extreme environments.</title>
        <authorList>
            <person name="Coleine C."/>
            <person name="Stajich J.E."/>
            <person name="Selbmann L."/>
        </authorList>
    </citation>
    <scope>NUCLEOTIDE SEQUENCE [LARGE SCALE GENOMIC DNA]</scope>
    <source>
        <strain evidence="2 3">CCFEE 5885</strain>
    </source>
</reference>
<dbReference type="EMBL" id="JAVRRG010000028">
    <property type="protein sequence ID" value="KAK5095390.1"/>
    <property type="molecule type" value="Genomic_DNA"/>
</dbReference>
<proteinExistence type="predicted"/>
<evidence type="ECO:0000256" key="1">
    <source>
        <dbReference type="SAM" id="MobiDB-lite"/>
    </source>
</evidence>
<evidence type="ECO:0000313" key="3">
    <source>
        <dbReference type="Proteomes" id="UP001345013"/>
    </source>
</evidence>
<dbReference type="Gene3D" id="3.90.70.10">
    <property type="entry name" value="Cysteine proteinases"/>
    <property type="match status" value="1"/>
</dbReference>
<evidence type="ECO:0008006" key="4">
    <source>
        <dbReference type="Google" id="ProtNLM"/>
    </source>
</evidence>
<dbReference type="CDD" id="cd02619">
    <property type="entry name" value="Peptidase_C1"/>
    <property type="match status" value="1"/>
</dbReference>
<organism evidence="2 3">
    <name type="scientific">Lithohypha guttulata</name>
    <dbReference type="NCBI Taxonomy" id="1690604"/>
    <lineage>
        <taxon>Eukaryota</taxon>
        <taxon>Fungi</taxon>
        <taxon>Dikarya</taxon>
        <taxon>Ascomycota</taxon>
        <taxon>Pezizomycotina</taxon>
        <taxon>Eurotiomycetes</taxon>
        <taxon>Chaetothyriomycetidae</taxon>
        <taxon>Chaetothyriales</taxon>
        <taxon>Trichomeriaceae</taxon>
        <taxon>Lithohypha</taxon>
    </lineage>
</organism>
<sequence length="432" mass="48733">MEEQVRLNTPHLGTGWAEERFDGRDKYYVPQRFVDTDAESGINLRTHPTWNQYFPSWFYDQGAWGTCVANASAMCFIYEWNKQGLPHFDPSRLFIYFNARKLAYNVWGNSSLDPFNPDRNLGSHVRMAFKGLDRFGVPTEPSWAYIENNFAKDPVDAADVEALEQRTVQYERLDPDNPEEITFRLKPHERQTISNLTLLRLRQCIAEGHPVVFGFYAYEPFGSSWVPPQPGDDSEGIWSFKPLPKDNQFRGDFGGHAVLAIGFDDAKQRILCQNSWGAGPGVSWGGGKGVFWLGYDWIQDYEATSDFWMMRLLQRDQSTVPVPDPQPDPDPQPRSEGRKVTVNFSDNQSGANVNVDVAIDKDEQSVEGLLVNTTVAQQGYLTSIELKGNIAGVVACVKREAKVLGTAKGDGSNYVQFERVPLQGVYVDMTTS</sequence>
<gene>
    <name evidence="2" type="ORF">LTR24_003102</name>
</gene>
<feature type="region of interest" description="Disordered" evidence="1">
    <location>
        <begin position="318"/>
        <end position="348"/>
    </location>
</feature>
<evidence type="ECO:0000313" key="2">
    <source>
        <dbReference type="EMBL" id="KAK5095390.1"/>
    </source>
</evidence>
<name>A0ABR0KFX0_9EURO</name>
<dbReference type="Proteomes" id="UP001345013">
    <property type="component" value="Unassembled WGS sequence"/>
</dbReference>
<dbReference type="SUPFAM" id="SSF54001">
    <property type="entry name" value="Cysteine proteinases"/>
    <property type="match status" value="1"/>
</dbReference>
<accession>A0ABR0KFX0</accession>
<dbReference type="InterPro" id="IPR038765">
    <property type="entry name" value="Papain-like_cys_pep_sf"/>
</dbReference>
<keyword evidence="3" id="KW-1185">Reference proteome</keyword>